<protein>
    <submittedName>
        <fullName evidence="1">Uncharacterized protein</fullName>
    </submittedName>
</protein>
<organism evidence="1 2">
    <name type="scientific">Sinorhizobium psoraleae</name>
    <dbReference type="NCBI Taxonomy" id="520838"/>
    <lineage>
        <taxon>Bacteria</taxon>
        <taxon>Pseudomonadati</taxon>
        <taxon>Pseudomonadota</taxon>
        <taxon>Alphaproteobacteria</taxon>
        <taxon>Hyphomicrobiales</taxon>
        <taxon>Rhizobiaceae</taxon>
        <taxon>Sinorhizobium/Ensifer group</taxon>
        <taxon>Sinorhizobium</taxon>
    </lineage>
</organism>
<dbReference type="Proteomes" id="UP001079430">
    <property type="component" value="Unassembled WGS sequence"/>
</dbReference>
<name>A0ABT4KKA0_9HYPH</name>
<proteinExistence type="predicted"/>
<evidence type="ECO:0000313" key="2">
    <source>
        <dbReference type="Proteomes" id="UP001079430"/>
    </source>
</evidence>
<gene>
    <name evidence="1" type="ORF">O3W52_20570</name>
</gene>
<keyword evidence="2" id="KW-1185">Reference proteome</keyword>
<comment type="caution">
    <text evidence="1">The sequence shown here is derived from an EMBL/GenBank/DDBJ whole genome shotgun (WGS) entry which is preliminary data.</text>
</comment>
<dbReference type="RefSeq" id="WP_269282699.1">
    <property type="nucleotide sequence ID" value="NZ_JAPVOI010000004.1"/>
</dbReference>
<evidence type="ECO:0000313" key="1">
    <source>
        <dbReference type="EMBL" id="MCZ4092373.1"/>
    </source>
</evidence>
<sequence>MREIGIERRLARVDQAAVRREGIDQRFVSREERANFRLLRIMVPDEGMPSVTKSRYTVFAFGEKLMSTSNGDCPAKRQGAGL</sequence>
<reference evidence="1" key="1">
    <citation type="submission" date="2022-10" db="EMBL/GenBank/DDBJ databases">
        <title>Whole genome sequencing of three plant growth promoting bacteria isolated from Vachellia tortilis subsp. raddiana in Morocco.</title>
        <authorList>
            <person name="Hnini M."/>
            <person name="Zouagui R."/>
            <person name="Zouagui H."/>
            <person name="Chemao Elfihri M.-W."/>
            <person name="Ibrahimi A."/>
            <person name="Sbabou L."/>
            <person name="Aurag J."/>
        </authorList>
    </citation>
    <scope>NUCLEOTIDE SEQUENCE</scope>
    <source>
        <strain evidence="1">LMR678</strain>
    </source>
</reference>
<accession>A0ABT4KKA0</accession>
<dbReference type="EMBL" id="JAPVOI010000004">
    <property type="protein sequence ID" value="MCZ4092373.1"/>
    <property type="molecule type" value="Genomic_DNA"/>
</dbReference>